<proteinExistence type="predicted"/>
<feature type="coiled-coil region" evidence="7">
    <location>
        <begin position="120"/>
        <end position="147"/>
    </location>
</feature>
<keyword evidence="4" id="KW-0472">Membrane</keyword>
<feature type="region of interest" description="Disordered" evidence="8">
    <location>
        <begin position="1"/>
        <end position="22"/>
    </location>
</feature>
<keyword evidence="5" id="KW-0539">Nucleus</keyword>
<dbReference type="GO" id="GO:0031965">
    <property type="term" value="C:nuclear membrane"/>
    <property type="evidence" value="ECO:0007669"/>
    <property type="project" value="UniProtKB-SubCell"/>
</dbReference>
<sequence length="523" mass="58574">MSTQSSAITATTAASPPPTTTLHPINPFIHIYDPTTQHEDVIKKAHQPSNLPGVRAPAVILVYGFMDGPMRIMSKYISQYTARFPTSTLILQLSTSKSFFATPDERTARTRKIIQLIERAQERAQSRRDLRRRIRQLERNAAERSLDVGEQRRLKKLKKLQMKAVSGGQQSGSMSAASSGGEEMESVSSLRAYEEREDGEDAEENYLPAEQRTPRGLLIHSFSDGGARNLWAFLNELSSSTSTLNKRMPPIRGLVLDSSPGYQTATTSSLAMTIPMRKKYAAWIVWLARAGIWAYVRLALWWRTFVRRQPTDSERMRAALNSPQKWAWGWPQASRDEDEDDVQDDVWQLPPRLYLYSRADVLIPWTQVERHAKDAARIQLSGGGGKDPSSVEPELIIQESLDLEKQDGGKKKDDDEKEKSKSALRAASRAGKVDPETAKWAELSAKFDTSFKRERSTSSTTTTSSSAKVGAASSLSTTREVLVKREKGKGVRLARWEKAPHCDLGRHDLAGYWSAVDAWLAKV</sequence>
<feature type="region of interest" description="Disordered" evidence="8">
    <location>
        <begin position="451"/>
        <end position="471"/>
    </location>
</feature>
<keyword evidence="10" id="KW-1185">Reference proteome</keyword>
<comment type="subcellular location">
    <subcellularLocation>
        <location evidence="6">Endomembrane system</location>
        <topology evidence="6">Single-pass membrane protein</topology>
    </subcellularLocation>
    <subcellularLocation>
        <location evidence="1">Nucleus membrane</location>
    </subcellularLocation>
</comment>
<dbReference type="PANTHER" id="PTHR12265:SF30">
    <property type="entry name" value="TRANSMEMBRANE PROTEIN 53"/>
    <property type="match status" value="1"/>
</dbReference>
<evidence type="ECO:0000256" key="2">
    <source>
        <dbReference type="ARBA" id="ARBA00022692"/>
    </source>
</evidence>
<dbReference type="Pfam" id="PF05705">
    <property type="entry name" value="DUF829"/>
    <property type="match status" value="1"/>
</dbReference>
<accession>A0A177TT43</accession>
<dbReference type="AlphaFoldDB" id="A0A177TT43"/>
<dbReference type="PANTHER" id="PTHR12265">
    <property type="entry name" value="TRANSMEMBRANE PROTEIN 53"/>
    <property type="match status" value="1"/>
</dbReference>
<feature type="compositionally biased region" description="Low complexity" evidence="8">
    <location>
        <begin position="1"/>
        <end position="14"/>
    </location>
</feature>
<keyword evidence="2" id="KW-0812">Transmembrane</keyword>
<evidence type="ECO:0000256" key="7">
    <source>
        <dbReference type="SAM" id="Coils"/>
    </source>
</evidence>
<protein>
    <submittedName>
        <fullName evidence="9">Uncharacterized protein</fullName>
    </submittedName>
</protein>
<name>A0A177TT43_9BASI</name>
<feature type="compositionally biased region" description="Low complexity" evidence="8">
    <location>
        <begin position="457"/>
        <end position="466"/>
    </location>
</feature>
<evidence type="ECO:0000256" key="1">
    <source>
        <dbReference type="ARBA" id="ARBA00004126"/>
    </source>
</evidence>
<dbReference type="EMBL" id="LWDF02000434">
    <property type="protein sequence ID" value="KAE8248721.1"/>
    <property type="molecule type" value="Genomic_DNA"/>
</dbReference>
<evidence type="ECO:0000256" key="3">
    <source>
        <dbReference type="ARBA" id="ARBA00022989"/>
    </source>
</evidence>
<reference evidence="9" key="1">
    <citation type="submission" date="2016-04" db="EMBL/GenBank/DDBJ databases">
        <authorList>
            <person name="Nguyen H.D."/>
            <person name="Samba Siva P."/>
            <person name="Cullis J."/>
            <person name="Levesque C.A."/>
            <person name="Hambleton S."/>
        </authorList>
    </citation>
    <scope>NUCLEOTIDE SEQUENCE</scope>
    <source>
        <strain evidence="9">DAOMC 236416</strain>
    </source>
</reference>
<evidence type="ECO:0000313" key="9">
    <source>
        <dbReference type="EMBL" id="KAE8248721.1"/>
    </source>
</evidence>
<evidence type="ECO:0000256" key="4">
    <source>
        <dbReference type="ARBA" id="ARBA00023136"/>
    </source>
</evidence>
<dbReference type="Proteomes" id="UP000077521">
    <property type="component" value="Unassembled WGS sequence"/>
</dbReference>
<organism evidence="9 10">
    <name type="scientific">Tilletia indica</name>
    <dbReference type="NCBI Taxonomy" id="43049"/>
    <lineage>
        <taxon>Eukaryota</taxon>
        <taxon>Fungi</taxon>
        <taxon>Dikarya</taxon>
        <taxon>Basidiomycota</taxon>
        <taxon>Ustilaginomycotina</taxon>
        <taxon>Exobasidiomycetes</taxon>
        <taxon>Tilletiales</taxon>
        <taxon>Tilletiaceae</taxon>
        <taxon>Tilletia</taxon>
    </lineage>
</organism>
<keyword evidence="3" id="KW-1133">Transmembrane helix</keyword>
<evidence type="ECO:0000313" key="10">
    <source>
        <dbReference type="Proteomes" id="UP000077521"/>
    </source>
</evidence>
<feature type="region of interest" description="Disordered" evidence="8">
    <location>
        <begin position="399"/>
        <end position="431"/>
    </location>
</feature>
<feature type="region of interest" description="Disordered" evidence="8">
    <location>
        <begin position="160"/>
        <end position="204"/>
    </location>
</feature>
<reference evidence="9" key="2">
    <citation type="journal article" date="2019" name="IMA Fungus">
        <title>Genome sequencing and comparison of five Tilletia species to identify candidate genes for the detection of regulated species infecting wheat.</title>
        <authorList>
            <person name="Nguyen H.D.T."/>
            <person name="Sultana T."/>
            <person name="Kesanakurti P."/>
            <person name="Hambleton S."/>
        </authorList>
    </citation>
    <scope>NUCLEOTIDE SEQUENCE</scope>
    <source>
        <strain evidence="9">DAOMC 236416</strain>
    </source>
</reference>
<feature type="compositionally biased region" description="Low complexity" evidence="8">
    <location>
        <begin position="164"/>
        <end position="191"/>
    </location>
</feature>
<feature type="compositionally biased region" description="Acidic residues" evidence="8">
    <location>
        <begin position="195"/>
        <end position="204"/>
    </location>
</feature>
<evidence type="ECO:0000256" key="8">
    <source>
        <dbReference type="SAM" id="MobiDB-lite"/>
    </source>
</evidence>
<evidence type="ECO:0000256" key="5">
    <source>
        <dbReference type="ARBA" id="ARBA00023242"/>
    </source>
</evidence>
<dbReference type="InterPro" id="IPR008547">
    <property type="entry name" value="DUF829_TMEM53"/>
</dbReference>
<gene>
    <name evidence="9" type="ORF">A4X13_0g5499</name>
</gene>
<comment type="caution">
    <text evidence="9">The sequence shown here is derived from an EMBL/GenBank/DDBJ whole genome shotgun (WGS) entry which is preliminary data.</text>
</comment>
<evidence type="ECO:0000256" key="6">
    <source>
        <dbReference type="ARBA" id="ARBA00037847"/>
    </source>
</evidence>
<keyword evidence="7" id="KW-0175">Coiled coil</keyword>
<feature type="compositionally biased region" description="Basic and acidic residues" evidence="8">
    <location>
        <begin position="402"/>
        <end position="421"/>
    </location>
</feature>